<feature type="compositionally biased region" description="Basic and acidic residues" evidence="2">
    <location>
        <begin position="436"/>
        <end position="446"/>
    </location>
</feature>
<feature type="compositionally biased region" description="Basic residues" evidence="2">
    <location>
        <begin position="602"/>
        <end position="611"/>
    </location>
</feature>
<organism evidence="4 5">
    <name type="scientific">Tuber borchii</name>
    <name type="common">White truffle</name>
    <dbReference type="NCBI Taxonomy" id="42251"/>
    <lineage>
        <taxon>Eukaryota</taxon>
        <taxon>Fungi</taxon>
        <taxon>Dikarya</taxon>
        <taxon>Ascomycota</taxon>
        <taxon>Pezizomycotina</taxon>
        <taxon>Pezizomycetes</taxon>
        <taxon>Pezizales</taxon>
        <taxon>Tuberaceae</taxon>
        <taxon>Tuber</taxon>
    </lineage>
</organism>
<accession>A0A2T6ZVJ3</accession>
<feature type="compositionally biased region" description="Basic and acidic residues" evidence="2">
    <location>
        <begin position="456"/>
        <end position="473"/>
    </location>
</feature>
<dbReference type="EMBL" id="NESQ01000089">
    <property type="protein sequence ID" value="PUU79521.1"/>
    <property type="molecule type" value="Genomic_DNA"/>
</dbReference>
<evidence type="ECO:0000259" key="3">
    <source>
        <dbReference type="PROSITE" id="PS50102"/>
    </source>
</evidence>
<proteinExistence type="predicted"/>
<feature type="compositionally biased region" description="Basic residues" evidence="2">
    <location>
        <begin position="631"/>
        <end position="643"/>
    </location>
</feature>
<protein>
    <recommendedName>
        <fullName evidence="3">RRM domain-containing protein</fullName>
    </recommendedName>
</protein>
<feature type="compositionally biased region" description="Pro residues" evidence="2">
    <location>
        <begin position="788"/>
        <end position="801"/>
    </location>
</feature>
<dbReference type="GO" id="GO:0003723">
    <property type="term" value="F:RNA binding"/>
    <property type="evidence" value="ECO:0007669"/>
    <property type="project" value="UniProtKB-UniRule"/>
</dbReference>
<comment type="caution">
    <text evidence="4">The sequence shown here is derived from an EMBL/GenBank/DDBJ whole genome shotgun (WGS) entry which is preliminary data.</text>
</comment>
<reference evidence="4 5" key="1">
    <citation type="submission" date="2017-04" db="EMBL/GenBank/DDBJ databases">
        <title>Draft genome sequence of Tuber borchii Vittad., a whitish edible truffle.</title>
        <authorList>
            <consortium name="DOE Joint Genome Institute"/>
            <person name="Murat C."/>
            <person name="Kuo A."/>
            <person name="Barry K.W."/>
            <person name="Clum A."/>
            <person name="Dockter R.B."/>
            <person name="Fauchery L."/>
            <person name="Iotti M."/>
            <person name="Kohler A."/>
            <person name="Labutti K."/>
            <person name="Lindquist E.A."/>
            <person name="Lipzen A."/>
            <person name="Ohm R.A."/>
            <person name="Wang M."/>
            <person name="Grigoriev I.V."/>
            <person name="Zambonelli A."/>
            <person name="Martin F.M."/>
        </authorList>
    </citation>
    <scope>NUCLEOTIDE SEQUENCE [LARGE SCALE GENOMIC DNA]</scope>
    <source>
        <strain evidence="4 5">Tbo3840</strain>
    </source>
</reference>
<evidence type="ECO:0000313" key="5">
    <source>
        <dbReference type="Proteomes" id="UP000244722"/>
    </source>
</evidence>
<dbReference type="OrthoDB" id="5400599at2759"/>
<keyword evidence="5" id="KW-1185">Reference proteome</keyword>
<dbReference type="CDD" id="cd00590">
    <property type="entry name" value="RRM_SF"/>
    <property type="match status" value="2"/>
</dbReference>
<evidence type="ECO:0000256" key="2">
    <source>
        <dbReference type="SAM" id="MobiDB-lite"/>
    </source>
</evidence>
<feature type="domain" description="RRM" evidence="3">
    <location>
        <begin position="101"/>
        <end position="171"/>
    </location>
</feature>
<dbReference type="SMART" id="SM00360">
    <property type="entry name" value="RRM"/>
    <property type="match status" value="2"/>
</dbReference>
<dbReference type="PROSITE" id="PS50102">
    <property type="entry name" value="RRM"/>
    <property type="match status" value="1"/>
</dbReference>
<dbReference type="Proteomes" id="UP000244722">
    <property type="component" value="Unassembled WGS sequence"/>
</dbReference>
<dbReference type="AlphaFoldDB" id="A0A2T6ZVJ3"/>
<feature type="region of interest" description="Disordered" evidence="2">
    <location>
        <begin position="350"/>
        <end position="387"/>
    </location>
</feature>
<sequence>MGPADDHCIEVHYIPLMAIIPRRDLFFAMRYISNLPANLGQSILTEFLSGFNYLRCGWRPGDVYAPVVFKTLEEATRAYKELAGRKLEHSTVRLSWKIPNTIVYIMNIQPETPSPRIRQLLQGYRLYGNLVRRPHMMIVAFRDPEEAEIAVNRLQGTNVDGELLQLSVLRGQHASEFVGYERSLSCYMCLRTLKSGARAMSITATPPLALASAVKSAIYCELSFNLGENPQIALHDSQVLPAVTSRDIALRIRCIGHAARELGFCRGAEHCVRLMEILRGDISDSGGMMDVGVVLEDPLDALKVEKFFGESVPLASRVVPRIRGELRPYYEDTAGESSGHREYGRQRGGVLYSGAFNKPGPPRRASVGSGRISPPNPGGSSGVSPFSDPRLKVRQFPFFSTQPTASIMRPLVFGQRQPGLQLLPDGGENTMVGLIKDSENGEKGPEDGEGTVEAMEDQRLDAPPERAPERADGRGNGLLLPKAHKRSSSESASSSWSFLHRSYNSQTIPSSSSSASVRSVGESVTQAFGQMQYTDDSDSEATDSALAEIVDLTVDNGKEGGKSDKSGDLGRERRPIPIVDSSESDSQSGLGSRVTKAERSTGKKGKSKRKEKVLSGESIASESGEEPPVTQRRKHKSGKKGKRKEVAHSDGSMEFKSDRDEPGPSKPRKKSSKHKRFPKQVESASDYESPALVKVKKKKKKKAEETEEVREGSDVDMDASDPPMKQTPKKRRGRQSSVSESEDAIHPVTEGVSETRVAHGRRPKPPANTSSSDPKAKKRKRNRTSSTPPIPTPVPPPPPANLSPSPARPGESMDAAFRRREIEKKIHHINLQQHELSVRESGLKHELKKLKYQARVEADVQGTPYCMCSACGEYGHNRSNRAKCKRHPKYVDWYPDR</sequence>
<gene>
    <name evidence="4" type="ORF">B9Z19DRAFT_1175846</name>
</gene>
<evidence type="ECO:0000313" key="4">
    <source>
        <dbReference type="EMBL" id="PUU79521.1"/>
    </source>
</evidence>
<feature type="region of interest" description="Disordered" evidence="2">
    <location>
        <begin position="528"/>
        <end position="816"/>
    </location>
</feature>
<feature type="compositionally biased region" description="Basic and acidic residues" evidence="2">
    <location>
        <begin position="644"/>
        <end position="663"/>
    </location>
</feature>
<dbReference type="Gene3D" id="3.30.70.330">
    <property type="match status" value="2"/>
</dbReference>
<evidence type="ECO:0000256" key="1">
    <source>
        <dbReference type="PROSITE-ProRule" id="PRU00176"/>
    </source>
</evidence>
<dbReference type="SUPFAM" id="SSF54928">
    <property type="entry name" value="RNA-binding domain, RBD"/>
    <property type="match status" value="1"/>
</dbReference>
<feature type="region of interest" description="Disordered" evidence="2">
    <location>
        <begin position="423"/>
        <end position="493"/>
    </location>
</feature>
<feature type="compositionally biased region" description="Basic and acidic residues" evidence="2">
    <location>
        <begin position="556"/>
        <end position="575"/>
    </location>
</feature>
<dbReference type="InterPro" id="IPR012677">
    <property type="entry name" value="Nucleotide-bd_a/b_plait_sf"/>
</dbReference>
<feature type="compositionally biased region" description="Low complexity" evidence="2">
    <location>
        <begin position="580"/>
        <end position="592"/>
    </location>
</feature>
<dbReference type="InterPro" id="IPR000504">
    <property type="entry name" value="RRM_dom"/>
</dbReference>
<name>A0A2T6ZVJ3_TUBBO</name>
<feature type="compositionally biased region" description="Basic residues" evidence="2">
    <location>
        <begin position="666"/>
        <end position="678"/>
    </location>
</feature>
<dbReference type="InterPro" id="IPR035979">
    <property type="entry name" value="RBD_domain_sf"/>
</dbReference>
<keyword evidence="1" id="KW-0694">RNA-binding</keyword>